<organism evidence="2 3">
    <name type="scientific">Coleophoma cylindrospora</name>
    <dbReference type="NCBI Taxonomy" id="1849047"/>
    <lineage>
        <taxon>Eukaryota</taxon>
        <taxon>Fungi</taxon>
        <taxon>Dikarya</taxon>
        <taxon>Ascomycota</taxon>
        <taxon>Pezizomycotina</taxon>
        <taxon>Leotiomycetes</taxon>
        <taxon>Helotiales</taxon>
        <taxon>Dermateaceae</taxon>
        <taxon>Coleophoma</taxon>
    </lineage>
</organism>
<keyword evidence="1" id="KW-1133">Transmembrane helix</keyword>
<dbReference type="AlphaFoldDB" id="A0A3D8Q8K1"/>
<evidence type="ECO:0000313" key="3">
    <source>
        <dbReference type="Proteomes" id="UP000256645"/>
    </source>
</evidence>
<keyword evidence="3" id="KW-1185">Reference proteome</keyword>
<dbReference type="EMBL" id="PDLM01000018">
    <property type="protein sequence ID" value="RDW58000.1"/>
    <property type="molecule type" value="Genomic_DNA"/>
</dbReference>
<protein>
    <submittedName>
        <fullName evidence="2">Uncharacterized protein</fullName>
    </submittedName>
</protein>
<accession>A0A3D8Q8K1</accession>
<sequence>MQKRGESSRSIAFRLASLHGMLSNKAAPQHTPRLGLLSLASAGGGGGYVGPIRAKSSRGASRGTATSAGTRCGIILFSSRDLDVISMHATCFNHIVAFSLLALLQHGVLVLVVVLLISPHFPLSVAYLSFSSTPTAGSKIPHVQIKTHPCDFSTTTLKQRLGKTTAPRLGAYILSSSSALLLPCAYAAKATRQNQSFIYSAMPHYVKAECQVTCIAERRRMKAGHDRRILWSSSASAPTPASASASSASASASVRASSHTFLRHTVQSWLVLLSTSKAGTIATFLIINPNARKHTRIREHKIGPARLEFV</sequence>
<evidence type="ECO:0000256" key="1">
    <source>
        <dbReference type="SAM" id="Phobius"/>
    </source>
</evidence>
<keyword evidence="1" id="KW-0472">Membrane</keyword>
<feature type="transmembrane region" description="Helical" evidence="1">
    <location>
        <begin position="95"/>
        <end position="117"/>
    </location>
</feature>
<evidence type="ECO:0000313" key="2">
    <source>
        <dbReference type="EMBL" id="RDW58000.1"/>
    </source>
</evidence>
<comment type="caution">
    <text evidence="2">The sequence shown here is derived from an EMBL/GenBank/DDBJ whole genome shotgun (WGS) entry which is preliminary data.</text>
</comment>
<keyword evidence="1" id="KW-0812">Transmembrane</keyword>
<dbReference type="Proteomes" id="UP000256645">
    <property type="component" value="Unassembled WGS sequence"/>
</dbReference>
<proteinExistence type="predicted"/>
<reference evidence="2 3" key="1">
    <citation type="journal article" date="2018" name="IMA Fungus">
        <title>IMA Genome-F 9: Draft genome sequence of Annulohypoxylon stygium, Aspergillus mulundensis, Berkeleyomyces basicola (syn. Thielaviopsis basicola), Ceratocystis smalleyi, two Cercospora beticola strains, Coleophoma cylindrospora, Fusarium fracticaudum, Phialophora cf. hyalina, and Morchella septimelata.</title>
        <authorList>
            <person name="Wingfield B.D."/>
            <person name="Bills G.F."/>
            <person name="Dong Y."/>
            <person name="Huang W."/>
            <person name="Nel W.J."/>
            <person name="Swalarsk-Parry B.S."/>
            <person name="Vaghefi N."/>
            <person name="Wilken P.M."/>
            <person name="An Z."/>
            <person name="de Beer Z.W."/>
            <person name="De Vos L."/>
            <person name="Chen L."/>
            <person name="Duong T.A."/>
            <person name="Gao Y."/>
            <person name="Hammerbacher A."/>
            <person name="Kikkert J.R."/>
            <person name="Li Y."/>
            <person name="Li H."/>
            <person name="Li K."/>
            <person name="Li Q."/>
            <person name="Liu X."/>
            <person name="Ma X."/>
            <person name="Naidoo K."/>
            <person name="Pethybridge S.J."/>
            <person name="Sun J."/>
            <person name="Steenkamp E.T."/>
            <person name="van der Nest M.A."/>
            <person name="van Wyk S."/>
            <person name="Wingfield M.J."/>
            <person name="Xiong C."/>
            <person name="Yue Q."/>
            <person name="Zhang X."/>
        </authorList>
    </citation>
    <scope>NUCLEOTIDE SEQUENCE [LARGE SCALE GENOMIC DNA]</scope>
    <source>
        <strain evidence="2 3">BP6252</strain>
    </source>
</reference>
<name>A0A3D8Q8K1_9HELO</name>
<gene>
    <name evidence="2" type="ORF">BP6252_13411</name>
</gene>